<gene>
    <name evidence="1" type="ORF">GCM10023208_02190</name>
</gene>
<name>A0ABP9K0V9_9SPHN</name>
<dbReference type="RefSeq" id="WP_346031295.1">
    <property type="nucleotide sequence ID" value="NZ_BAABHV010000001.1"/>
</dbReference>
<keyword evidence="2" id="KW-1185">Reference proteome</keyword>
<evidence type="ECO:0000313" key="1">
    <source>
        <dbReference type="EMBL" id="GAA5046631.1"/>
    </source>
</evidence>
<sequence>MSAPLLRELPGAAGQMAERLRARSLSAGRAQFRQSGTLRNLGSRRWMRFSARQWMDLAGCNFDWRARVGPLGLVQVQDSLVEGHPTGAVNVLGIVPLARADASAQLLKGELMRYLAELPWCPDAILSNPALQWETVDDRRLRVSASLGDATGAIVVTHDGEGLPLAIAGQRPAKEGQTFVEREWHGSFADWRDFDGRWIPQSGRVWWIVDGAPFDVWRGRIAQWQAPPG</sequence>
<reference evidence="2" key="1">
    <citation type="journal article" date="2019" name="Int. J. Syst. Evol. Microbiol.">
        <title>The Global Catalogue of Microorganisms (GCM) 10K type strain sequencing project: providing services to taxonomists for standard genome sequencing and annotation.</title>
        <authorList>
            <consortium name="The Broad Institute Genomics Platform"/>
            <consortium name="The Broad Institute Genome Sequencing Center for Infectious Disease"/>
            <person name="Wu L."/>
            <person name="Ma J."/>
        </authorList>
    </citation>
    <scope>NUCLEOTIDE SEQUENCE [LARGE SCALE GENOMIC DNA]</scope>
    <source>
        <strain evidence="2">JCM 18014</strain>
    </source>
</reference>
<dbReference type="InterPro" id="IPR046674">
    <property type="entry name" value="DUF6544"/>
</dbReference>
<accession>A0ABP9K0V9</accession>
<evidence type="ECO:0000313" key="2">
    <source>
        <dbReference type="Proteomes" id="UP001500518"/>
    </source>
</evidence>
<protein>
    <submittedName>
        <fullName evidence="1">Uncharacterized protein</fullName>
    </submittedName>
</protein>
<dbReference type="Proteomes" id="UP001500518">
    <property type="component" value="Unassembled WGS sequence"/>
</dbReference>
<proteinExistence type="predicted"/>
<dbReference type="EMBL" id="BAABHV010000001">
    <property type="protein sequence ID" value="GAA5046631.1"/>
    <property type="molecule type" value="Genomic_DNA"/>
</dbReference>
<comment type="caution">
    <text evidence="1">The sequence shown here is derived from an EMBL/GenBank/DDBJ whole genome shotgun (WGS) entry which is preliminary data.</text>
</comment>
<organism evidence="1 2">
    <name type="scientific">Erythrobacter westpacificensis</name>
    <dbReference type="NCBI Taxonomy" id="1055231"/>
    <lineage>
        <taxon>Bacteria</taxon>
        <taxon>Pseudomonadati</taxon>
        <taxon>Pseudomonadota</taxon>
        <taxon>Alphaproteobacteria</taxon>
        <taxon>Sphingomonadales</taxon>
        <taxon>Erythrobacteraceae</taxon>
        <taxon>Erythrobacter/Porphyrobacter group</taxon>
        <taxon>Erythrobacter</taxon>
    </lineage>
</organism>
<dbReference type="Pfam" id="PF20181">
    <property type="entry name" value="DUF6544"/>
    <property type="match status" value="1"/>
</dbReference>